<keyword evidence="4" id="KW-0804">Transcription</keyword>
<name>A0A6A7N243_9BURK</name>
<dbReference type="RefSeq" id="WP_152838366.1">
    <property type="nucleotide sequence ID" value="NZ_WHUG01000004.1"/>
</dbReference>
<proteinExistence type="inferred from homology"/>
<dbReference type="EMBL" id="WHUG01000004">
    <property type="protein sequence ID" value="MQA39075.1"/>
    <property type="molecule type" value="Genomic_DNA"/>
</dbReference>
<dbReference type="CDD" id="cd08422">
    <property type="entry name" value="PBP2_CrgA_like"/>
    <property type="match status" value="1"/>
</dbReference>
<dbReference type="InterPro" id="IPR036390">
    <property type="entry name" value="WH_DNA-bd_sf"/>
</dbReference>
<dbReference type="InterPro" id="IPR058163">
    <property type="entry name" value="LysR-type_TF_proteobact-type"/>
</dbReference>
<evidence type="ECO:0000256" key="1">
    <source>
        <dbReference type="ARBA" id="ARBA00009437"/>
    </source>
</evidence>
<dbReference type="PANTHER" id="PTHR30537">
    <property type="entry name" value="HTH-TYPE TRANSCRIPTIONAL REGULATOR"/>
    <property type="match status" value="1"/>
</dbReference>
<sequence>MGRQFDHMADVEAFVTIVDKGTISAAAVTLGTTPSVLSRAVARLEARLGVQLMRRTTRRLSVTEAGRLYLEQARSAFGLIADAERAIQGQGGELSGTVRLSAPTTYGHYRLPQLLRPFMERHPKVVVELSIANRNVDLVDEGYDMAIRLGELADSGLVARRLEDAALCLVAAPDYLRRAGTPRNLDELAGHACLPFTLPSTGRQAPWLLRVDGQDVDWPAPPRMRVADDVLGVVSLAQQGLGVCQTYRFVAEERLANGQLVELLPELRGRSRPFSLIYAPHRRMSAVCRALIDSIAPDQSH</sequence>
<dbReference type="PROSITE" id="PS50931">
    <property type="entry name" value="HTH_LYSR"/>
    <property type="match status" value="1"/>
</dbReference>
<evidence type="ECO:0000256" key="4">
    <source>
        <dbReference type="ARBA" id="ARBA00023163"/>
    </source>
</evidence>
<evidence type="ECO:0000313" key="6">
    <source>
        <dbReference type="EMBL" id="MQA39075.1"/>
    </source>
</evidence>
<dbReference type="Gene3D" id="1.10.10.10">
    <property type="entry name" value="Winged helix-like DNA-binding domain superfamily/Winged helix DNA-binding domain"/>
    <property type="match status" value="1"/>
</dbReference>
<comment type="similarity">
    <text evidence="1">Belongs to the LysR transcriptional regulatory family.</text>
</comment>
<dbReference type="Gene3D" id="3.40.190.290">
    <property type="match status" value="1"/>
</dbReference>
<dbReference type="Pfam" id="PF00126">
    <property type="entry name" value="HTH_1"/>
    <property type="match status" value="1"/>
</dbReference>
<keyword evidence="2" id="KW-0805">Transcription regulation</keyword>
<keyword evidence="7" id="KW-1185">Reference proteome</keyword>
<dbReference type="InterPro" id="IPR036388">
    <property type="entry name" value="WH-like_DNA-bd_sf"/>
</dbReference>
<evidence type="ECO:0000313" key="7">
    <source>
        <dbReference type="Proteomes" id="UP000440498"/>
    </source>
</evidence>
<keyword evidence="3" id="KW-0238">DNA-binding</keyword>
<dbReference type="PANTHER" id="PTHR30537:SF58">
    <property type="entry name" value="HTH-TYPE TRANSCRIPTIONAL REGULATOR PERR"/>
    <property type="match status" value="1"/>
</dbReference>
<evidence type="ECO:0000259" key="5">
    <source>
        <dbReference type="PROSITE" id="PS50931"/>
    </source>
</evidence>
<dbReference type="SUPFAM" id="SSF46785">
    <property type="entry name" value="Winged helix' DNA-binding domain"/>
    <property type="match status" value="1"/>
</dbReference>
<comment type="caution">
    <text evidence="6">The sequence shown here is derived from an EMBL/GenBank/DDBJ whole genome shotgun (WGS) entry which is preliminary data.</text>
</comment>
<dbReference type="InterPro" id="IPR005119">
    <property type="entry name" value="LysR_subst-bd"/>
</dbReference>
<dbReference type="InterPro" id="IPR000847">
    <property type="entry name" value="LysR_HTH_N"/>
</dbReference>
<protein>
    <submittedName>
        <fullName evidence="6">LysR family transcriptional regulator</fullName>
    </submittedName>
</protein>
<evidence type="ECO:0000256" key="3">
    <source>
        <dbReference type="ARBA" id="ARBA00023125"/>
    </source>
</evidence>
<accession>A0A6A7N243</accession>
<dbReference type="AlphaFoldDB" id="A0A6A7N243"/>
<dbReference type="FunFam" id="1.10.10.10:FF:000001">
    <property type="entry name" value="LysR family transcriptional regulator"/>
    <property type="match status" value="1"/>
</dbReference>
<dbReference type="GO" id="GO:0043565">
    <property type="term" value="F:sequence-specific DNA binding"/>
    <property type="evidence" value="ECO:0007669"/>
    <property type="project" value="TreeGrafter"/>
</dbReference>
<dbReference type="SUPFAM" id="SSF53850">
    <property type="entry name" value="Periplasmic binding protein-like II"/>
    <property type="match status" value="1"/>
</dbReference>
<evidence type="ECO:0000256" key="2">
    <source>
        <dbReference type="ARBA" id="ARBA00023015"/>
    </source>
</evidence>
<gene>
    <name evidence="6" type="ORF">GEV02_13000</name>
</gene>
<dbReference type="Pfam" id="PF03466">
    <property type="entry name" value="LysR_substrate"/>
    <property type="match status" value="1"/>
</dbReference>
<reference evidence="6 7" key="1">
    <citation type="submission" date="2019-10" db="EMBL/GenBank/DDBJ databases">
        <title>Two novel species isolated from a subtropical stream in China.</title>
        <authorList>
            <person name="Lu H."/>
        </authorList>
    </citation>
    <scope>NUCLEOTIDE SEQUENCE [LARGE SCALE GENOMIC DNA]</scope>
    <source>
        <strain evidence="6 7">FT29W</strain>
    </source>
</reference>
<organism evidence="6 7">
    <name type="scientific">Rugamonas aquatica</name>
    <dbReference type="NCBI Taxonomy" id="2743357"/>
    <lineage>
        <taxon>Bacteria</taxon>
        <taxon>Pseudomonadati</taxon>
        <taxon>Pseudomonadota</taxon>
        <taxon>Betaproteobacteria</taxon>
        <taxon>Burkholderiales</taxon>
        <taxon>Oxalobacteraceae</taxon>
        <taxon>Telluria group</taxon>
        <taxon>Rugamonas</taxon>
    </lineage>
</organism>
<dbReference type="GO" id="GO:0006351">
    <property type="term" value="P:DNA-templated transcription"/>
    <property type="evidence" value="ECO:0007669"/>
    <property type="project" value="TreeGrafter"/>
</dbReference>
<dbReference type="Proteomes" id="UP000440498">
    <property type="component" value="Unassembled WGS sequence"/>
</dbReference>
<dbReference type="GO" id="GO:0003700">
    <property type="term" value="F:DNA-binding transcription factor activity"/>
    <property type="evidence" value="ECO:0007669"/>
    <property type="project" value="InterPro"/>
</dbReference>
<feature type="domain" description="HTH lysR-type" evidence="5">
    <location>
        <begin position="12"/>
        <end position="63"/>
    </location>
</feature>